<dbReference type="AlphaFoldDB" id="A0AAW2IX29"/>
<organism evidence="1">
    <name type="scientific">Sesamum angustifolium</name>
    <dbReference type="NCBI Taxonomy" id="2727405"/>
    <lineage>
        <taxon>Eukaryota</taxon>
        <taxon>Viridiplantae</taxon>
        <taxon>Streptophyta</taxon>
        <taxon>Embryophyta</taxon>
        <taxon>Tracheophyta</taxon>
        <taxon>Spermatophyta</taxon>
        <taxon>Magnoliopsida</taxon>
        <taxon>eudicotyledons</taxon>
        <taxon>Gunneridae</taxon>
        <taxon>Pentapetalae</taxon>
        <taxon>asterids</taxon>
        <taxon>lamiids</taxon>
        <taxon>Lamiales</taxon>
        <taxon>Pedaliaceae</taxon>
        <taxon>Sesamum</taxon>
    </lineage>
</organism>
<proteinExistence type="predicted"/>
<accession>A0AAW2IX29</accession>
<protein>
    <submittedName>
        <fullName evidence="1">Uncharacterized protein</fullName>
    </submittedName>
</protein>
<dbReference type="EMBL" id="JACGWK010001514">
    <property type="protein sequence ID" value="KAL0286854.1"/>
    <property type="molecule type" value="Genomic_DNA"/>
</dbReference>
<reference evidence="1" key="1">
    <citation type="submission" date="2020-06" db="EMBL/GenBank/DDBJ databases">
        <authorList>
            <person name="Li T."/>
            <person name="Hu X."/>
            <person name="Zhang T."/>
            <person name="Song X."/>
            <person name="Zhang H."/>
            <person name="Dai N."/>
            <person name="Sheng W."/>
            <person name="Hou X."/>
            <person name="Wei L."/>
        </authorList>
    </citation>
    <scope>NUCLEOTIDE SEQUENCE</scope>
    <source>
        <strain evidence="1">G01</strain>
        <tissue evidence="1">Leaf</tissue>
    </source>
</reference>
<comment type="caution">
    <text evidence="1">The sequence shown here is derived from an EMBL/GenBank/DDBJ whole genome shotgun (WGS) entry which is preliminary data.</text>
</comment>
<evidence type="ECO:0000313" key="1">
    <source>
        <dbReference type="EMBL" id="KAL0286854.1"/>
    </source>
</evidence>
<name>A0AAW2IX29_9LAMI</name>
<reference evidence="1" key="2">
    <citation type="journal article" date="2024" name="Plant">
        <title>Genomic evolution and insights into agronomic trait innovations of Sesamum species.</title>
        <authorList>
            <person name="Miao H."/>
            <person name="Wang L."/>
            <person name="Qu L."/>
            <person name="Liu H."/>
            <person name="Sun Y."/>
            <person name="Le M."/>
            <person name="Wang Q."/>
            <person name="Wei S."/>
            <person name="Zheng Y."/>
            <person name="Lin W."/>
            <person name="Duan Y."/>
            <person name="Cao H."/>
            <person name="Xiong S."/>
            <person name="Wang X."/>
            <person name="Wei L."/>
            <person name="Li C."/>
            <person name="Ma Q."/>
            <person name="Ju M."/>
            <person name="Zhao R."/>
            <person name="Li G."/>
            <person name="Mu C."/>
            <person name="Tian Q."/>
            <person name="Mei H."/>
            <person name="Zhang T."/>
            <person name="Gao T."/>
            <person name="Zhang H."/>
        </authorList>
    </citation>
    <scope>NUCLEOTIDE SEQUENCE</scope>
    <source>
        <strain evidence="1">G01</strain>
    </source>
</reference>
<gene>
    <name evidence="1" type="ORF">Sangu_2469700</name>
</gene>
<sequence>MDHVGVVERLIMEYSFPTADGTISSIAKPTVQTNNFEILNLRSSRSSSQVCNFLVLPEGDPNKQLSNFLEICDTFKFNGVGDDVVRLRFFPFLVCDAAKDWLQSLPAGTNFLMVPLWLIEDVAASGTIIKKLSSEAFNIIDEITTNVYSYGLDRTDKRVADIRSINIITTLSAQMAALTQKVDNLRAAI</sequence>